<dbReference type="GO" id="GO:0035597">
    <property type="term" value="F:tRNA-2-methylthio-N(6)-dimethylallyladenosine(37) synthase activity"/>
    <property type="evidence" value="ECO:0007669"/>
    <property type="project" value="UniProtKB-EC"/>
</dbReference>
<keyword evidence="9" id="KW-0819">tRNA processing</keyword>
<dbReference type="InterPro" id="IPR020612">
    <property type="entry name" value="Methylthiotransferase_CS"/>
</dbReference>
<protein>
    <recommendedName>
        <fullName evidence="8 9">tRNA-2-methylthio-N(6)-dimethylallyladenosine synthase</fullName>
        <ecNumber evidence="8 9">2.8.4.3</ecNumber>
    </recommendedName>
    <alternativeName>
        <fullName evidence="9">(Dimethylallyl)adenosine tRNA methylthiotransferase MiaB</fullName>
    </alternativeName>
    <alternativeName>
        <fullName evidence="9">tRNA-i(6)A37 methylthiotransferase</fullName>
    </alternativeName>
</protein>
<dbReference type="InterPro" id="IPR006463">
    <property type="entry name" value="MiaB_methiolase"/>
</dbReference>
<dbReference type="InterPro" id="IPR002792">
    <property type="entry name" value="TRAM_dom"/>
</dbReference>
<dbReference type="PANTHER" id="PTHR43020">
    <property type="entry name" value="CDK5 REGULATORY SUBUNIT-ASSOCIATED PROTEIN 1"/>
    <property type="match status" value="1"/>
</dbReference>
<dbReference type="RefSeq" id="WP_089611311.1">
    <property type="nucleotide sequence ID" value="NZ_CP022121.1"/>
</dbReference>
<dbReference type="NCBIfam" id="TIGR01574">
    <property type="entry name" value="miaB-methiolase"/>
    <property type="match status" value="1"/>
</dbReference>
<keyword evidence="14" id="KW-1185">Reference proteome</keyword>
<dbReference type="CDD" id="cd01335">
    <property type="entry name" value="Radical_SAM"/>
    <property type="match status" value="1"/>
</dbReference>
<dbReference type="HAMAP" id="MF_01864">
    <property type="entry name" value="tRNA_metthiotr_MiaB"/>
    <property type="match status" value="1"/>
</dbReference>
<comment type="subunit">
    <text evidence="9">Monomer.</text>
</comment>
<accession>A0ABT1Y8F2</accession>
<comment type="function">
    <text evidence="1 9">Catalyzes the methylthiolation of N6-(dimethylallyl)adenosine (i(6)A), leading to the formation of 2-methylthio-N6-(dimethylallyl)adenosine (ms(2)i(6)A) at position 37 in tRNAs that read codons beginning with uridine.</text>
</comment>
<dbReference type="Gene3D" id="3.40.50.12160">
    <property type="entry name" value="Methylthiotransferase, N-terminal domain"/>
    <property type="match status" value="1"/>
</dbReference>
<dbReference type="InterPro" id="IPR005839">
    <property type="entry name" value="Methylthiotransferase"/>
</dbReference>
<keyword evidence="3 9" id="KW-0808">Transferase</keyword>
<dbReference type="InterPro" id="IPR023404">
    <property type="entry name" value="rSAM_horseshoe"/>
</dbReference>
<keyword evidence="2 9" id="KW-0004">4Fe-4S</keyword>
<organism evidence="13 14">
    <name type="scientific">Dehalobacterium formicoaceticum</name>
    <dbReference type="NCBI Taxonomy" id="51515"/>
    <lineage>
        <taxon>Bacteria</taxon>
        <taxon>Bacillati</taxon>
        <taxon>Bacillota</taxon>
        <taxon>Clostridia</taxon>
        <taxon>Eubacteriales</taxon>
        <taxon>Peptococcaceae</taxon>
        <taxon>Dehalobacterium</taxon>
    </lineage>
</organism>
<evidence type="ECO:0000259" key="11">
    <source>
        <dbReference type="PROSITE" id="PS51449"/>
    </source>
</evidence>
<feature type="binding site" evidence="9">
    <location>
        <position position="157"/>
    </location>
    <ligand>
        <name>[4Fe-4S] cluster</name>
        <dbReference type="ChEBI" id="CHEBI:49883"/>
        <label>2</label>
        <note>4Fe-4S-S-AdoMet</note>
    </ligand>
</feature>
<evidence type="ECO:0000313" key="14">
    <source>
        <dbReference type="Proteomes" id="UP001524944"/>
    </source>
</evidence>
<evidence type="ECO:0000256" key="5">
    <source>
        <dbReference type="ARBA" id="ARBA00022723"/>
    </source>
</evidence>
<evidence type="ECO:0000256" key="1">
    <source>
        <dbReference type="ARBA" id="ARBA00003234"/>
    </source>
</evidence>
<evidence type="ECO:0000256" key="4">
    <source>
        <dbReference type="ARBA" id="ARBA00022691"/>
    </source>
</evidence>
<feature type="domain" description="TRAM" evidence="10">
    <location>
        <begin position="376"/>
        <end position="439"/>
    </location>
</feature>
<dbReference type="SUPFAM" id="SSF102114">
    <property type="entry name" value="Radical SAM enzymes"/>
    <property type="match status" value="1"/>
</dbReference>
<name>A0ABT1Y8F2_9FIRM</name>
<dbReference type="NCBIfam" id="TIGR00089">
    <property type="entry name" value="MiaB/RimO family radical SAM methylthiotransferase"/>
    <property type="match status" value="1"/>
</dbReference>
<dbReference type="PROSITE" id="PS51918">
    <property type="entry name" value="RADICAL_SAM"/>
    <property type="match status" value="1"/>
</dbReference>
<dbReference type="PANTHER" id="PTHR43020:SF2">
    <property type="entry name" value="MITOCHONDRIAL TRNA METHYLTHIOTRANSFERASE CDK5RAP1"/>
    <property type="match status" value="1"/>
</dbReference>
<dbReference type="EMBL" id="JANPWE010000004">
    <property type="protein sequence ID" value="MCR6545936.1"/>
    <property type="molecule type" value="Genomic_DNA"/>
</dbReference>
<dbReference type="EC" id="2.8.4.3" evidence="8 9"/>
<dbReference type="PROSITE" id="PS51449">
    <property type="entry name" value="MTTASE_N"/>
    <property type="match status" value="1"/>
</dbReference>
<dbReference type="InterPro" id="IPR038135">
    <property type="entry name" value="Methylthiotransferase_N_sf"/>
</dbReference>
<keyword evidence="6 9" id="KW-0408">Iron</keyword>
<dbReference type="SFLD" id="SFLDG01061">
    <property type="entry name" value="methylthiotransferase"/>
    <property type="match status" value="1"/>
</dbReference>
<dbReference type="SFLD" id="SFLDG01082">
    <property type="entry name" value="B12-binding_domain_containing"/>
    <property type="match status" value="1"/>
</dbReference>
<evidence type="ECO:0000256" key="6">
    <source>
        <dbReference type="ARBA" id="ARBA00023004"/>
    </source>
</evidence>
<feature type="binding site" evidence="9">
    <location>
        <position position="48"/>
    </location>
    <ligand>
        <name>[4Fe-4S] cluster</name>
        <dbReference type="ChEBI" id="CHEBI:49883"/>
        <label>1</label>
    </ligand>
</feature>
<dbReference type="Pfam" id="PF01938">
    <property type="entry name" value="TRAM"/>
    <property type="match status" value="1"/>
</dbReference>
<dbReference type="InterPro" id="IPR058240">
    <property type="entry name" value="rSAM_sf"/>
</dbReference>
<feature type="binding site" evidence="9">
    <location>
        <position position="161"/>
    </location>
    <ligand>
        <name>[4Fe-4S] cluster</name>
        <dbReference type="ChEBI" id="CHEBI:49883"/>
        <label>2</label>
        <note>4Fe-4S-S-AdoMet</note>
    </ligand>
</feature>
<evidence type="ECO:0000256" key="7">
    <source>
        <dbReference type="ARBA" id="ARBA00023014"/>
    </source>
</evidence>
<evidence type="ECO:0000256" key="8">
    <source>
        <dbReference type="ARBA" id="ARBA00033765"/>
    </source>
</evidence>
<dbReference type="InterPro" id="IPR006638">
    <property type="entry name" value="Elp3/MiaA/NifB-like_rSAM"/>
</dbReference>
<keyword evidence="9" id="KW-0963">Cytoplasm</keyword>
<feature type="binding site" evidence="9">
    <location>
        <position position="12"/>
    </location>
    <ligand>
        <name>[4Fe-4S] cluster</name>
        <dbReference type="ChEBI" id="CHEBI:49883"/>
        <label>1</label>
    </ligand>
</feature>
<dbReference type="Gene3D" id="3.80.30.20">
    <property type="entry name" value="tm_1862 like domain"/>
    <property type="match status" value="1"/>
</dbReference>
<dbReference type="SFLD" id="SFLDF00273">
    <property type="entry name" value="(dimethylallyl)adenosine_tRNA"/>
    <property type="match status" value="1"/>
</dbReference>
<evidence type="ECO:0000256" key="9">
    <source>
        <dbReference type="HAMAP-Rule" id="MF_01864"/>
    </source>
</evidence>
<feature type="domain" description="MTTase N-terminal" evidence="11">
    <location>
        <begin position="3"/>
        <end position="121"/>
    </location>
</feature>
<feature type="binding site" evidence="9">
    <location>
        <position position="82"/>
    </location>
    <ligand>
        <name>[4Fe-4S] cluster</name>
        <dbReference type="ChEBI" id="CHEBI:49883"/>
        <label>1</label>
    </ligand>
</feature>
<keyword evidence="5 9" id="KW-0479">Metal-binding</keyword>
<evidence type="ECO:0000313" key="13">
    <source>
        <dbReference type="EMBL" id="MCR6545936.1"/>
    </source>
</evidence>
<dbReference type="InterPro" id="IPR013848">
    <property type="entry name" value="Methylthiotransferase_N"/>
</dbReference>
<sequence>MRPKYHVTTFGCQMNEHDSEIMGGMLESLGYEAEDDLNQSDIIIVNTCCVRESAENKIRGYIGNLKRLKQINPRLIIGIGGCMVQQPGAGEKLLKKAGHVDIVFGTHNIHRLPQLITEVRHGGHVLEIDNEEQDIQDDLPVKRQGHIKAQISIMQGCNNFCTYCIVPYVRGRERSRHPENIKKEFIALGNEGFKEVMLLGQNVNSYGLDFSTSYDFADLLKELDATKKIKRIRYMTSHPRDFNQKLIDTIAGCSSVCEHFHLPIQSGSNHILQLMNRGYTRETYLSLVRAIKDQFPDCSITTDLIIGFPGETDEDFQDTLALLHEAEFDVAYTFLYSTRSGTPAAKMPGQIPQEIKRERLQQLMDVQNSISLRINQSLVGKIEEVLVEGKSKTSDRTLTGRTRTNKIVNFPGEINLAGELIRIKITAAKTWHLEGEKIES</sequence>
<evidence type="ECO:0000259" key="10">
    <source>
        <dbReference type="PROSITE" id="PS50926"/>
    </source>
</evidence>
<dbReference type="Proteomes" id="UP001524944">
    <property type="component" value="Unassembled WGS sequence"/>
</dbReference>
<dbReference type="InterPro" id="IPR007197">
    <property type="entry name" value="rSAM"/>
</dbReference>
<keyword evidence="7 9" id="KW-0411">Iron-sulfur</keyword>
<evidence type="ECO:0000259" key="12">
    <source>
        <dbReference type="PROSITE" id="PS51918"/>
    </source>
</evidence>
<evidence type="ECO:0000256" key="3">
    <source>
        <dbReference type="ARBA" id="ARBA00022679"/>
    </source>
</evidence>
<gene>
    <name evidence="9 13" type="primary">miaB</name>
    <name evidence="13" type="ORF">NVS47_10500</name>
</gene>
<keyword evidence="4 9" id="KW-0949">S-adenosyl-L-methionine</keyword>
<reference evidence="13 14" key="1">
    <citation type="submission" date="2022-08" db="EMBL/GenBank/DDBJ databases">
        <title>Proteogenomics of the novel Dehalobacterium formicoaceticum strain EZ94 highlights a key role of methyltransferases during anaerobic dichloromethane degradation.</title>
        <authorList>
            <person name="Wasmund K."/>
        </authorList>
    </citation>
    <scope>NUCLEOTIDE SEQUENCE [LARGE SCALE GENOMIC DNA]</scope>
    <source>
        <strain evidence="13 14">EZ94</strain>
    </source>
</reference>
<comment type="catalytic activity">
    <reaction evidence="9">
        <text>N(6)-dimethylallyladenosine(37) in tRNA + (sulfur carrier)-SH + AH2 + 2 S-adenosyl-L-methionine = 2-methylsulfanyl-N(6)-dimethylallyladenosine(37) in tRNA + (sulfur carrier)-H + 5'-deoxyadenosine + L-methionine + A + S-adenosyl-L-homocysteine + 2 H(+)</text>
        <dbReference type="Rhea" id="RHEA:37067"/>
        <dbReference type="Rhea" id="RHEA-COMP:10375"/>
        <dbReference type="Rhea" id="RHEA-COMP:10376"/>
        <dbReference type="Rhea" id="RHEA-COMP:14737"/>
        <dbReference type="Rhea" id="RHEA-COMP:14739"/>
        <dbReference type="ChEBI" id="CHEBI:13193"/>
        <dbReference type="ChEBI" id="CHEBI:15378"/>
        <dbReference type="ChEBI" id="CHEBI:17319"/>
        <dbReference type="ChEBI" id="CHEBI:17499"/>
        <dbReference type="ChEBI" id="CHEBI:29917"/>
        <dbReference type="ChEBI" id="CHEBI:57844"/>
        <dbReference type="ChEBI" id="CHEBI:57856"/>
        <dbReference type="ChEBI" id="CHEBI:59789"/>
        <dbReference type="ChEBI" id="CHEBI:64428"/>
        <dbReference type="ChEBI" id="CHEBI:74415"/>
        <dbReference type="ChEBI" id="CHEBI:74417"/>
        <dbReference type="EC" id="2.8.4.3"/>
    </reaction>
</comment>
<dbReference type="SFLD" id="SFLDS00029">
    <property type="entry name" value="Radical_SAM"/>
    <property type="match status" value="1"/>
</dbReference>
<comment type="subcellular location">
    <subcellularLocation>
        <location evidence="9">Cytoplasm</location>
    </subcellularLocation>
</comment>
<dbReference type="Pfam" id="PF04055">
    <property type="entry name" value="Radical_SAM"/>
    <property type="match status" value="1"/>
</dbReference>
<feature type="binding site" evidence="9">
    <location>
        <position position="164"/>
    </location>
    <ligand>
        <name>[4Fe-4S] cluster</name>
        <dbReference type="ChEBI" id="CHEBI:49883"/>
        <label>2</label>
        <note>4Fe-4S-S-AdoMet</note>
    </ligand>
</feature>
<dbReference type="SMART" id="SM00729">
    <property type="entry name" value="Elp3"/>
    <property type="match status" value="1"/>
</dbReference>
<dbReference type="PROSITE" id="PS01278">
    <property type="entry name" value="MTTASE_RADICAL"/>
    <property type="match status" value="1"/>
</dbReference>
<comment type="similarity">
    <text evidence="9">Belongs to the methylthiotransferase family. MiaB subfamily.</text>
</comment>
<comment type="cofactor">
    <cofactor evidence="9">
        <name>[4Fe-4S] cluster</name>
        <dbReference type="ChEBI" id="CHEBI:49883"/>
    </cofactor>
    <text evidence="9">Binds 2 [4Fe-4S] clusters. One cluster is coordinated with 3 cysteines and an exchangeable S-adenosyl-L-methionine.</text>
</comment>
<dbReference type="Pfam" id="PF00919">
    <property type="entry name" value="UPF0004"/>
    <property type="match status" value="1"/>
</dbReference>
<evidence type="ECO:0000256" key="2">
    <source>
        <dbReference type="ARBA" id="ARBA00022485"/>
    </source>
</evidence>
<dbReference type="PROSITE" id="PS50926">
    <property type="entry name" value="TRAM"/>
    <property type="match status" value="1"/>
</dbReference>
<comment type="caution">
    <text evidence="13">The sequence shown here is derived from an EMBL/GenBank/DDBJ whole genome shotgun (WGS) entry which is preliminary data.</text>
</comment>
<feature type="domain" description="Radical SAM core" evidence="12">
    <location>
        <begin position="143"/>
        <end position="373"/>
    </location>
</feature>
<proteinExistence type="inferred from homology"/>